<keyword evidence="6 7" id="KW-0472">Membrane</keyword>
<evidence type="ECO:0000256" key="2">
    <source>
        <dbReference type="ARBA" id="ARBA00022448"/>
    </source>
</evidence>
<feature type="transmembrane region" description="Helical" evidence="7">
    <location>
        <begin position="378"/>
        <end position="394"/>
    </location>
</feature>
<feature type="transmembrane region" description="Helical" evidence="7">
    <location>
        <begin position="49"/>
        <end position="70"/>
    </location>
</feature>
<evidence type="ECO:0000256" key="1">
    <source>
        <dbReference type="ARBA" id="ARBA00004429"/>
    </source>
</evidence>
<feature type="transmembrane region" description="Helical" evidence="7">
    <location>
        <begin position="337"/>
        <end position="358"/>
    </location>
</feature>
<evidence type="ECO:0000256" key="6">
    <source>
        <dbReference type="ARBA" id="ARBA00023136"/>
    </source>
</evidence>
<dbReference type="Pfam" id="PF05977">
    <property type="entry name" value="MFS_3"/>
    <property type="match status" value="1"/>
</dbReference>
<dbReference type="PANTHER" id="PTHR23513">
    <property type="entry name" value="INTEGRAL MEMBRANE EFFLUX PROTEIN-RELATED"/>
    <property type="match status" value="1"/>
</dbReference>
<feature type="transmembrane region" description="Helical" evidence="7">
    <location>
        <begin position="271"/>
        <end position="290"/>
    </location>
</feature>
<proteinExistence type="predicted"/>
<evidence type="ECO:0000256" key="4">
    <source>
        <dbReference type="ARBA" id="ARBA00022692"/>
    </source>
</evidence>
<dbReference type="Gene3D" id="1.20.1250.20">
    <property type="entry name" value="MFS general substrate transporter like domains"/>
    <property type="match status" value="1"/>
</dbReference>
<evidence type="ECO:0000256" key="7">
    <source>
        <dbReference type="SAM" id="Phobius"/>
    </source>
</evidence>
<feature type="transmembrane region" description="Helical" evidence="7">
    <location>
        <begin position="400"/>
        <end position="422"/>
    </location>
</feature>
<organism evidence="8">
    <name type="scientific">Jonesiaceae bacterium BS-20</name>
    <dbReference type="NCBI Taxonomy" id="3120821"/>
    <lineage>
        <taxon>Bacteria</taxon>
        <taxon>Bacillati</taxon>
        <taxon>Actinomycetota</taxon>
        <taxon>Actinomycetes</taxon>
        <taxon>Micrococcales</taxon>
        <taxon>Jonesiaceae</taxon>
    </lineage>
</organism>
<dbReference type="SUPFAM" id="SSF103473">
    <property type="entry name" value="MFS general substrate transporter"/>
    <property type="match status" value="1"/>
</dbReference>
<feature type="transmembrane region" description="Helical" evidence="7">
    <location>
        <begin position="82"/>
        <end position="103"/>
    </location>
</feature>
<dbReference type="PANTHER" id="PTHR23513:SF9">
    <property type="entry name" value="ENTEROBACTIN EXPORTER ENTS"/>
    <property type="match status" value="1"/>
</dbReference>
<dbReference type="AlphaFoldDB" id="A0AAU7DVT5"/>
<dbReference type="InterPro" id="IPR010290">
    <property type="entry name" value="TM_effector"/>
</dbReference>
<name>A0AAU7DVT5_9MICO</name>
<keyword evidence="5 7" id="KW-1133">Transmembrane helix</keyword>
<sequence>MASLLVDITPLRESRDFTRLWWGLGVANFGAQLTVVAVGLEVYSITRDTFMVGLLGLAALIPLIVLGLYGGALVDHYDRRKVALAASTVAWVVTTALAVQAWLGVQNVWVLYGLVALQSAAFAVNNPARQAILPMLVKPQHMAAANSLMAITWNLALTGGPLAAAILVGQLGYGAAYTVDAVLFLVALWALFKLPAMLPADLVEHNLAAQNGAVMERKRVGLASVLDGLRYLNTQPNVRMTFLVDLAAMVLAMPRVLFPAIGMVVLGGGEFTVGVLTAAFAVGGILAGLLSGGLTRLTKQGAIIAGAITCWGLSIVAFGMVIMAAGQTSPDETNMPLLIWASVTLVLAGGSDAISAVFRQTILQTATPDRMRGRLQGVFIVVVAGGPRLGELWIGAQSTWFTEGGAAIIGGLTCIAVLWGLLKWQPSFLKYDSRNPVP</sequence>
<reference evidence="8" key="1">
    <citation type="submission" date="2024-02" db="EMBL/GenBank/DDBJ databases">
        <title>Tomenella chthoni gen. nov. sp. nov., a member of the family Jonesiaceae isolated from bat guano.</title>
        <authorList>
            <person name="Miller S.L."/>
            <person name="King J."/>
            <person name="Sankaranarayanan K."/>
            <person name="Lawson P.A."/>
        </authorList>
    </citation>
    <scope>NUCLEOTIDE SEQUENCE</scope>
    <source>
        <strain evidence="8">BS-20</strain>
    </source>
</reference>
<feature type="transmembrane region" description="Helical" evidence="7">
    <location>
        <begin position="302"/>
        <end position="325"/>
    </location>
</feature>
<dbReference type="InterPro" id="IPR036259">
    <property type="entry name" value="MFS_trans_sf"/>
</dbReference>
<gene>
    <name evidence="8" type="ORF">V5R04_02470</name>
</gene>
<feature type="transmembrane region" description="Helical" evidence="7">
    <location>
        <begin position="20"/>
        <end position="43"/>
    </location>
</feature>
<accession>A0AAU7DVT5</accession>
<keyword evidence="3" id="KW-1003">Cell membrane</keyword>
<evidence type="ECO:0000313" key="8">
    <source>
        <dbReference type="EMBL" id="XBH22114.1"/>
    </source>
</evidence>
<dbReference type="GO" id="GO:0005886">
    <property type="term" value="C:plasma membrane"/>
    <property type="evidence" value="ECO:0007669"/>
    <property type="project" value="UniProtKB-SubCell"/>
</dbReference>
<feature type="transmembrane region" description="Helical" evidence="7">
    <location>
        <begin position="242"/>
        <end position="265"/>
    </location>
</feature>
<evidence type="ECO:0000256" key="3">
    <source>
        <dbReference type="ARBA" id="ARBA00022475"/>
    </source>
</evidence>
<evidence type="ECO:0000256" key="5">
    <source>
        <dbReference type="ARBA" id="ARBA00022989"/>
    </source>
</evidence>
<dbReference type="EMBL" id="CP146203">
    <property type="protein sequence ID" value="XBH22114.1"/>
    <property type="molecule type" value="Genomic_DNA"/>
</dbReference>
<keyword evidence="2" id="KW-0813">Transport</keyword>
<comment type="subcellular location">
    <subcellularLocation>
        <location evidence="1">Cell inner membrane</location>
        <topology evidence="1">Multi-pass membrane protein</topology>
    </subcellularLocation>
</comment>
<feature type="transmembrane region" description="Helical" evidence="7">
    <location>
        <begin position="109"/>
        <end position="128"/>
    </location>
</feature>
<dbReference type="CDD" id="cd06173">
    <property type="entry name" value="MFS_MefA_like"/>
    <property type="match status" value="1"/>
</dbReference>
<feature type="transmembrane region" description="Helical" evidence="7">
    <location>
        <begin position="148"/>
        <end position="168"/>
    </location>
</feature>
<protein>
    <submittedName>
        <fullName evidence="8">MFS transporter</fullName>
    </submittedName>
</protein>
<feature type="transmembrane region" description="Helical" evidence="7">
    <location>
        <begin position="174"/>
        <end position="192"/>
    </location>
</feature>
<keyword evidence="4 7" id="KW-0812">Transmembrane</keyword>